<gene>
    <name evidence="2" type="ORF">WNY63_18120</name>
</gene>
<dbReference type="Pfam" id="PF13723">
    <property type="entry name" value="Ketoacyl-synt_2"/>
    <property type="match status" value="1"/>
</dbReference>
<proteinExistence type="predicted"/>
<keyword evidence="3" id="KW-1185">Reference proteome</keyword>
<protein>
    <submittedName>
        <fullName evidence="2">Beta-ketoacyl synthase chain length factor</fullName>
    </submittedName>
</protein>
<evidence type="ECO:0000313" key="3">
    <source>
        <dbReference type="Proteomes" id="UP001388366"/>
    </source>
</evidence>
<evidence type="ECO:0000313" key="2">
    <source>
        <dbReference type="EMBL" id="MEM5552639.1"/>
    </source>
</evidence>
<dbReference type="Proteomes" id="UP001388366">
    <property type="component" value="Unassembled WGS sequence"/>
</dbReference>
<dbReference type="RefSeq" id="WP_342884480.1">
    <property type="nucleotide sequence ID" value="NZ_JBBMQU010000044.1"/>
</dbReference>
<sequence length="243" mass="27192">MKFAIKKCIAWGDGKTCLEDWQAFANNVSIQVQTLTLPELKQIPAMQRRRLSAFAKLTLHCALTASDTYQHEIPSVFSSRHGDLHKTSKLIADVASKEALSPTHFGLSVHNAVGGLFSIYTGNKAPLSAVSAGEDSFFMGLVDAVAKLHTRKYKRILYVYSDQAVPEHYQNYVQQHADNIAVGLLIEASDSVDNYSIECVGHDNVQSAENLQLQALDFLKFYFSQQQQLSTCSKRYKWQLTRS</sequence>
<feature type="domain" description="Beta-ketoacyl synthase-like N-terminal" evidence="1">
    <location>
        <begin position="21"/>
        <end position="239"/>
    </location>
</feature>
<accession>A0ABU9U6I5</accession>
<dbReference type="EMBL" id="JBBMQU010000044">
    <property type="protein sequence ID" value="MEM5552639.1"/>
    <property type="molecule type" value="Genomic_DNA"/>
</dbReference>
<name>A0ABU9U6I5_9GAMM</name>
<evidence type="ECO:0000259" key="1">
    <source>
        <dbReference type="Pfam" id="PF13723"/>
    </source>
</evidence>
<dbReference type="InterPro" id="IPR014030">
    <property type="entry name" value="Ketoacyl_synth_N"/>
</dbReference>
<comment type="caution">
    <text evidence="2">The sequence shown here is derived from an EMBL/GenBank/DDBJ whole genome shotgun (WGS) entry which is preliminary data.</text>
</comment>
<reference evidence="2 3" key="1">
    <citation type="submission" date="2024-03" db="EMBL/GenBank/DDBJ databases">
        <title>Community enrichment and isolation of bacterial strains for fucoidan degradation.</title>
        <authorList>
            <person name="Sichert A."/>
        </authorList>
    </citation>
    <scope>NUCLEOTIDE SEQUENCE [LARGE SCALE GENOMIC DNA]</scope>
    <source>
        <strain evidence="2 3">AS81</strain>
    </source>
</reference>
<organism evidence="2 3">
    <name type="scientific">Pseudoalteromonas neustonica</name>
    <dbReference type="NCBI Taxonomy" id="1840331"/>
    <lineage>
        <taxon>Bacteria</taxon>
        <taxon>Pseudomonadati</taxon>
        <taxon>Pseudomonadota</taxon>
        <taxon>Gammaproteobacteria</taxon>
        <taxon>Alteromonadales</taxon>
        <taxon>Pseudoalteromonadaceae</taxon>
        <taxon>Pseudoalteromonas</taxon>
    </lineage>
</organism>